<protein>
    <submittedName>
        <fullName evidence="1">Uncharacterized protein</fullName>
    </submittedName>
</protein>
<name>A0ABY1X1J2_9HYPH</name>
<evidence type="ECO:0000313" key="1">
    <source>
        <dbReference type="EMBL" id="TAX69108.1"/>
    </source>
</evidence>
<dbReference type="Proteomes" id="UP000291659">
    <property type="component" value="Unassembled WGS sequence"/>
</dbReference>
<accession>A0ABY1X1J2</accession>
<keyword evidence="2" id="KW-1185">Reference proteome</keyword>
<organism evidence="1 2">
    <name type="scientific">Rhizobium ruizarguesonis</name>
    <dbReference type="NCBI Taxonomy" id="2081791"/>
    <lineage>
        <taxon>Bacteria</taxon>
        <taxon>Pseudomonadati</taxon>
        <taxon>Pseudomonadota</taxon>
        <taxon>Alphaproteobacteria</taxon>
        <taxon>Hyphomicrobiales</taxon>
        <taxon>Rhizobiaceae</taxon>
        <taxon>Rhizobium/Agrobacterium group</taxon>
        <taxon>Rhizobium</taxon>
    </lineage>
</organism>
<evidence type="ECO:0000313" key="2">
    <source>
        <dbReference type="Proteomes" id="UP000291659"/>
    </source>
</evidence>
<comment type="caution">
    <text evidence="1">The sequence shown here is derived from an EMBL/GenBank/DDBJ whole genome shotgun (WGS) entry which is preliminary data.</text>
</comment>
<geneLocation type="plasmid" evidence="1">
    <name>pSM141A_Rh07</name>
</geneLocation>
<dbReference type="InterPro" id="IPR045384">
    <property type="entry name" value="DUF6527"/>
</dbReference>
<gene>
    <name evidence="1" type="ORF">ELH98_28965</name>
</gene>
<dbReference type="Pfam" id="PF20137">
    <property type="entry name" value="BubE"/>
    <property type="match status" value="1"/>
</dbReference>
<sequence>MPEESLVVVRDGDVEKWACLACPGGCGKMIALSLNPSRRPKWHVTLDFWNRPTLKPSVHQLNECGCHFWITNGTIDWYPGRRRTNSRGAI</sequence>
<keyword evidence="1" id="KW-0614">Plasmid</keyword>
<dbReference type="EMBL" id="SIOX01000006">
    <property type="protein sequence ID" value="TAX69108.1"/>
    <property type="molecule type" value="Genomic_DNA"/>
</dbReference>
<reference evidence="1 2" key="1">
    <citation type="submission" date="2019-02" db="EMBL/GenBank/DDBJ databases">
        <title>The genomic architecture of introgression among sibling species of bacteria.</title>
        <authorList>
            <person name="Cavassim M.I.A."/>
            <person name="Moeskjaer S."/>
            <person name="Moslemi C."/>
            <person name="Fields B."/>
            <person name="Bachmann A."/>
            <person name="Vilhjalmsson B."/>
            <person name="Schierup M.H."/>
            <person name="Young J.P.W."/>
            <person name="Andersen S.U."/>
        </authorList>
    </citation>
    <scope>NUCLEOTIDE SEQUENCE [LARGE SCALE GENOMIC DNA]</scope>
    <source>
        <strain evidence="1 2">SM141A</strain>
        <plasmid evidence="1">pSM141A_Rh07</plasmid>
    </source>
</reference>
<proteinExistence type="predicted"/>